<dbReference type="PROSITE" id="PS00024">
    <property type="entry name" value="HEMOPEXIN"/>
    <property type="match status" value="1"/>
</dbReference>
<evidence type="ECO:0000256" key="8">
    <source>
        <dbReference type="ARBA" id="ARBA00023049"/>
    </source>
</evidence>
<protein>
    <submittedName>
        <fullName evidence="13">Matrix metallo ase-14 isoform X2</fullName>
    </submittedName>
</protein>
<feature type="binding site" evidence="12">
    <location>
        <position position="45"/>
    </location>
    <ligand>
        <name>Zn(2+)</name>
        <dbReference type="ChEBI" id="CHEBI:29105"/>
        <label>2</label>
        <note>catalytic</note>
    </ligand>
</feature>
<feature type="binding site" evidence="12">
    <location>
        <position position="16"/>
    </location>
    <ligand>
        <name>Ca(2+)</name>
        <dbReference type="ChEBI" id="CHEBI:29108"/>
        <label>3</label>
    </ligand>
</feature>
<dbReference type="AlphaFoldDB" id="A0A7D9L1S8"/>
<keyword evidence="7 12" id="KW-0106">Calcium</keyword>
<feature type="active site" evidence="11">
    <location>
        <position position="36"/>
    </location>
</feature>
<dbReference type="InterPro" id="IPR018487">
    <property type="entry name" value="Hemopexin-like_repeat"/>
</dbReference>
<feature type="binding site" evidence="12">
    <location>
        <position position="9"/>
    </location>
    <ligand>
        <name>Ca(2+)</name>
        <dbReference type="ChEBI" id="CHEBI:29108"/>
        <label>2</label>
    </ligand>
</feature>
<evidence type="ECO:0000256" key="1">
    <source>
        <dbReference type="ARBA" id="ARBA00022670"/>
    </source>
</evidence>
<dbReference type="OrthoDB" id="406838at2759"/>
<evidence type="ECO:0000256" key="2">
    <source>
        <dbReference type="ARBA" id="ARBA00022723"/>
    </source>
</evidence>
<proteinExistence type="predicted"/>
<dbReference type="SUPFAM" id="SSF55486">
    <property type="entry name" value="Metalloproteases ('zincins'), catalytic domain"/>
    <property type="match status" value="1"/>
</dbReference>
<dbReference type="GO" id="GO:0004222">
    <property type="term" value="F:metalloendopeptidase activity"/>
    <property type="evidence" value="ECO:0007669"/>
    <property type="project" value="InterPro"/>
</dbReference>
<feature type="binding site" evidence="12">
    <location>
        <position position="102"/>
    </location>
    <ligand>
        <name>Ca(2+)</name>
        <dbReference type="ChEBI" id="CHEBI:29108"/>
        <label>4</label>
    </ligand>
</feature>
<gene>
    <name evidence="13" type="ORF">PACLA_8A071462</name>
</gene>
<accession>A0A7D9L1S8</accession>
<feature type="binding site" evidence="12">
    <location>
        <position position="104"/>
    </location>
    <ligand>
        <name>Ca(2+)</name>
        <dbReference type="ChEBI" id="CHEBI:29108"/>
        <label>5</label>
    </ligand>
</feature>
<evidence type="ECO:0000256" key="12">
    <source>
        <dbReference type="PIRSR" id="PIRSR621190-2"/>
    </source>
</evidence>
<feature type="binding site" evidence="12">
    <location>
        <position position="16"/>
    </location>
    <ligand>
        <name>Ca(2+)</name>
        <dbReference type="ChEBI" id="CHEBI:29108"/>
        <label>1</label>
    </ligand>
</feature>
<dbReference type="InterPro" id="IPR001818">
    <property type="entry name" value="Pept_M10_metallopeptidase"/>
</dbReference>
<dbReference type="InterPro" id="IPR000585">
    <property type="entry name" value="Hemopexin-like_dom"/>
</dbReference>
<feature type="binding site" evidence="12">
    <location>
        <position position="53"/>
    </location>
    <ligand>
        <name>Zn(2+)</name>
        <dbReference type="ChEBI" id="CHEBI:29105"/>
        <label>2</label>
        <note>catalytic</note>
    </ligand>
</feature>
<evidence type="ECO:0000256" key="11">
    <source>
        <dbReference type="PIRSR" id="PIRSR621190-1"/>
    </source>
</evidence>
<feature type="binding site" evidence="12">
    <location>
        <position position="13"/>
    </location>
    <ligand>
        <name>Ca(2+)</name>
        <dbReference type="ChEBI" id="CHEBI:29108"/>
        <label>3</label>
    </ligand>
</feature>
<evidence type="ECO:0000313" key="13">
    <source>
        <dbReference type="EMBL" id="CAB4023185.1"/>
    </source>
</evidence>
<keyword evidence="6 12" id="KW-0862">Zinc</keyword>
<dbReference type="InterPro" id="IPR018486">
    <property type="entry name" value="Hemopexin_CS"/>
</dbReference>
<feature type="binding site" evidence="12">
    <location>
        <position position="148"/>
    </location>
    <ligand>
        <name>Ca(2+)</name>
        <dbReference type="ChEBI" id="CHEBI:29108"/>
        <label>4</label>
    </ligand>
</feature>
<keyword evidence="4" id="KW-0677">Repeat</keyword>
<keyword evidence="14" id="KW-1185">Reference proteome</keyword>
<dbReference type="PROSITE" id="PS51642">
    <property type="entry name" value="HEMOPEXIN_2"/>
    <property type="match status" value="3"/>
</dbReference>
<dbReference type="SMART" id="SM00120">
    <property type="entry name" value="HX"/>
    <property type="match status" value="4"/>
</dbReference>
<dbReference type="GO" id="GO:0031012">
    <property type="term" value="C:extracellular matrix"/>
    <property type="evidence" value="ECO:0007669"/>
    <property type="project" value="InterPro"/>
</dbReference>
<evidence type="ECO:0000256" key="10">
    <source>
        <dbReference type="ARBA" id="ARBA00023157"/>
    </source>
</evidence>
<keyword evidence="2 12" id="KW-0479">Metal-binding</keyword>
<feature type="binding site" evidence="12">
    <location>
        <position position="11"/>
    </location>
    <ligand>
        <name>Zn(2+)</name>
        <dbReference type="ChEBI" id="CHEBI:29105"/>
        <label>1</label>
    </ligand>
</feature>
<keyword evidence="1" id="KW-0645">Protease</keyword>
<dbReference type="GO" id="GO:0008270">
    <property type="term" value="F:zinc ion binding"/>
    <property type="evidence" value="ECO:0007669"/>
    <property type="project" value="InterPro"/>
</dbReference>
<dbReference type="InterPro" id="IPR024079">
    <property type="entry name" value="MetalloPept_cat_dom_sf"/>
</dbReference>
<dbReference type="CDD" id="cd00094">
    <property type="entry name" value="HX"/>
    <property type="match status" value="1"/>
</dbReference>
<keyword evidence="3" id="KW-0732">Signal</keyword>
<evidence type="ECO:0000313" key="14">
    <source>
        <dbReference type="Proteomes" id="UP001152795"/>
    </source>
</evidence>
<dbReference type="Pfam" id="PF00413">
    <property type="entry name" value="Peptidase_M10"/>
    <property type="match status" value="1"/>
</dbReference>
<comment type="caution">
    <text evidence="13">The sequence shown here is derived from an EMBL/GenBank/DDBJ whole genome shotgun (WGS) entry which is preliminary data.</text>
</comment>
<dbReference type="PANTHER" id="PTHR10201:SF323">
    <property type="entry name" value="MATRIX METALLOPROTEINASE-21"/>
    <property type="match status" value="1"/>
</dbReference>
<sequence length="299" mass="35233">MRSIGLSGDIHFDDDEIWTINGEQDTTDYTWTALHEIGHALGLRHSREQDAIMWPWFTGYKADTRLTQDDINGIQAIYGKPTSTVATTTKPKSSVCNVRNFDAIFYHSATRNTYFLKGRYVWEVNEKRKLNKEELISSKWPGLESNLDSAYVRQSDGEIVFFKGNRYWRYRGKRKVAGPTALSRYIKNHRKLRLTKIDAVMVWKGGVVDLVYFFTGNNFWRYDNKNRKIVRKKGYSPYPKTSSTYWHNIPFPVDSILTWKNDETYFFKNGNSHRYRQNKSTRRYNGKVQRNHFIKSCRG</sequence>
<dbReference type="PRINTS" id="PR00138">
    <property type="entry name" value="MATRIXIN"/>
</dbReference>
<evidence type="ECO:0000256" key="4">
    <source>
        <dbReference type="ARBA" id="ARBA00022737"/>
    </source>
</evidence>
<dbReference type="EMBL" id="CACRXK020012359">
    <property type="protein sequence ID" value="CAB4023185.1"/>
    <property type="molecule type" value="Genomic_DNA"/>
</dbReference>
<keyword evidence="9" id="KW-0865">Zymogen</keyword>
<evidence type="ECO:0000256" key="7">
    <source>
        <dbReference type="ARBA" id="ARBA00022837"/>
    </source>
</evidence>
<feature type="binding site" evidence="12">
    <location>
        <position position="254"/>
    </location>
    <ligand>
        <name>Ca(2+)</name>
        <dbReference type="ChEBI" id="CHEBI:29108"/>
        <label>4</label>
    </ligand>
</feature>
<name>A0A7D9L1S8_PARCT</name>
<keyword evidence="10" id="KW-1015">Disulfide bond</keyword>
<organism evidence="13 14">
    <name type="scientific">Paramuricea clavata</name>
    <name type="common">Red gorgonian</name>
    <name type="synonym">Violescent sea-whip</name>
    <dbReference type="NCBI Taxonomy" id="317549"/>
    <lineage>
        <taxon>Eukaryota</taxon>
        <taxon>Metazoa</taxon>
        <taxon>Cnidaria</taxon>
        <taxon>Anthozoa</taxon>
        <taxon>Octocorallia</taxon>
        <taxon>Malacalcyonacea</taxon>
        <taxon>Plexauridae</taxon>
        <taxon>Paramuricea</taxon>
    </lineage>
</organism>
<feature type="binding site" evidence="12">
    <location>
        <position position="150"/>
    </location>
    <ligand>
        <name>Ca(2+)</name>
        <dbReference type="ChEBI" id="CHEBI:29108"/>
        <label>5</label>
    </ligand>
</feature>
<keyword evidence="5" id="KW-0378">Hydrolase</keyword>
<dbReference type="GO" id="GO:0006508">
    <property type="term" value="P:proteolysis"/>
    <property type="evidence" value="ECO:0007669"/>
    <property type="project" value="UniProtKB-KW"/>
</dbReference>
<comment type="cofactor">
    <cofactor evidence="12">
        <name>Zn(2+)</name>
        <dbReference type="ChEBI" id="CHEBI:29105"/>
    </cofactor>
    <text evidence="12">Binds 2 Zn(2+) ions per subunit.</text>
</comment>
<keyword evidence="8" id="KW-0482">Metalloprotease</keyword>
<dbReference type="Pfam" id="PF00045">
    <property type="entry name" value="Hemopexin"/>
    <property type="match status" value="3"/>
</dbReference>
<dbReference type="InterPro" id="IPR036375">
    <property type="entry name" value="Hemopexin-like_dom_sf"/>
</dbReference>
<evidence type="ECO:0000256" key="6">
    <source>
        <dbReference type="ARBA" id="ARBA00022833"/>
    </source>
</evidence>
<evidence type="ECO:0000256" key="3">
    <source>
        <dbReference type="ARBA" id="ARBA00022729"/>
    </source>
</evidence>
<feature type="binding site" evidence="12">
    <location>
        <position position="14"/>
    </location>
    <ligand>
        <name>Ca(2+)</name>
        <dbReference type="ChEBI" id="CHEBI:29108"/>
        <label>1</label>
    </ligand>
</feature>
<reference evidence="13" key="1">
    <citation type="submission" date="2020-04" db="EMBL/GenBank/DDBJ databases">
        <authorList>
            <person name="Alioto T."/>
            <person name="Alioto T."/>
            <person name="Gomez Garrido J."/>
        </authorList>
    </citation>
    <scope>NUCLEOTIDE SEQUENCE</scope>
    <source>
        <strain evidence="13">A484AB</strain>
    </source>
</reference>
<feature type="binding site" evidence="12">
    <location>
        <position position="35"/>
    </location>
    <ligand>
        <name>Zn(2+)</name>
        <dbReference type="ChEBI" id="CHEBI:29105"/>
        <label>2</label>
        <note>catalytic</note>
    </ligand>
</feature>
<evidence type="ECO:0000256" key="9">
    <source>
        <dbReference type="ARBA" id="ARBA00023145"/>
    </source>
</evidence>
<dbReference type="Gene3D" id="2.110.10.10">
    <property type="entry name" value="Hemopexin-like domain"/>
    <property type="match status" value="1"/>
</dbReference>
<dbReference type="Gene3D" id="3.40.390.10">
    <property type="entry name" value="Collagenase (Catalytic Domain)"/>
    <property type="match status" value="1"/>
</dbReference>
<comment type="cofactor">
    <cofactor evidence="12">
        <name>Ca(2+)</name>
        <dbReference type="ChEBI" id="CHEBI:29108"/>
    </cofactor>
    <text evidence="12">Can bind about 5 Ca(2+) ions per subunit.</text>
</comment>
<dbReference type="PANTHER" id="PTHR10201">
    <property type="entry name" value="MATRIX METALLOPROTEINASE"/>
    <property type="match status" value="1"/>
</dbReference>
<dbReference type="InterPro" id="IPR021190">
    <property type="entry name" value="Pept_M10A"/>
</dbReference>
<feature type="binding site" evidence="12">
    <location>
        <position position="39"/>
    </location>
    <ligand>
        <name>Zn(2+)</name>
        <dbReference type="ChEBI" id="CHEBI:29105"/>
        <label>2</label>
        <note>catalytic</note>
    </ligand>
</feature>
<dbReference type="Proteomes" id="UP001152795">
    <property type="component" value="Unassembled WGS sequence"/>
</dbReference>
<evidence type="ECO:0000256" key="5">
    <source>
        <dbReference type="ARBA" id="ARBA00022801"/>
    </source>
</evidence>
<dbReference type="SUPFAM" id="SSF50923">
    <property type="entry name" value="Hemopexin-like domain"/>
    <property type="match status" value="1"/>
</dbReference>